<gene>
    <name evidence="1" type="ORF">WKI58_37620</name>
</gene>
<reference evidence="1" key="1">
    <citation type="submission" date="2024-03" db="EMBL/GenBank/DDBJ databases">
        <title>Novel Streptomyces species of biotechnological and ecological value are a feature of Machair soil.</title>
        <authorList>
            <person name="Prole J.R."/>
            <person name="Goodfellow M."/>
            <person name="Allenby N."/>
            <person name="Ward A.C."/>
        </authorList>
    </citation>
    <scope>NUCLEOTIDE SEQUENCE</scope>
    <source>
        <strain evidence="1">MS1.AVA.4</strain>
    </source>
</reference>
<dbReference type="EMBL" id="JBBKAI010000002">
    <property type="protein sequence ID" value="MEJ8662133.1"/>
    <property type="molecule type" value="Genomic_DNA"/>
</dbReference>
<dbReference type="Proteomes" id="UP001375539">
    <property type="component" value="Unassembled WGS sequence"/>
</dbReference>
<evidence type="ECO:0000313" key="1">
    <source>
        <dbReference type="EMBL" id="MEJ8662133.1"/>
    </source>
</evidence>
<keyword evidence="2" id="KW-1185">Reference proteome</keyword>
<name>A0ACC6QV69_9ACTN</name>
<organism evidence="1 2">
    <name type="scientific">Streptomyces pratisoli</name>
    <dbReference type="NCBI Taxonomy" id="3139917"/>
    <lineage>
        <taxon>Bacteria</taxon>
        <taxon>Bacillati</taxon>
        <taxon>Actinomycetota</taxon>
        <taxon>Actinomycetes</taxon>
        <taxon>Kitasatosporales</taxon>
        <taxon>Streptomycetaceae</taxon>
        <taxon>Streptomyces</taxon>
    </lineage>
</organism>
<accession>A0ACC6QV69</accession>
<evidence type="ECO:0000313" key="2">
    <source>
        <dbReference type="Proteomes" id="UP001375539"/>
    </source>
</evidence>
<comment type="caution">
    <text evidence="1">The sequence shown here is derived from an EMBL/GenBank/DDBJ whole genome shotgun (WGS) entry which is preliminary data.</text>
</comment>
<proteinExistence type="predicted"/>
<protein>
    <submittedName>
        <fullName evidence="1">Helix-turn-helix domain-containing protein</fullName>
    </submittedName>
</protein>
<sequence length="434" mass="47316">MTGEWLQWLRPDPGRPTESVVSPAELAAARTELGAAAVQWALQSSETIAEEVLSKVPEHGGGPDAATTLRRVIQSTVLTGLRLMLSDFSGPLPTLAEEALEGCREFARRGIPLELVLRGVRLGHAQLADGLAAGVEKHVQADQRLAELRRLEDMMFTYVDAHSSVMAEEYIAERDRWRGSDEAARRAVIDELLAGRPVDQEAAARRLRYDLSGTHVAAVLWCDDTVTSAPAAERLHHDASTMACSLEAARTLIIPAHDNSVWVWFAVSGETAEDHIRHLRSSLPEPAGVRAALGPPAPGPHGMRRSHLGALQAQRMALHASGSWLCDYQDIRLAALVTADSEHARWFVQEVLGPLASEGARLRELRETLRVYLAEERSTRTAAERLHIARNTVTYRVKRAEELLPVTTTAVSSLEVRVALEIAAASPTGTSAIE</sequence>